<name>A0A8J4D3H9_9CHLO</name>
<dbReference type="EMBL" id="BNCP01000086">
    <property type="protein sequence ID" value="GIL92983.1"/>
    <property type="molecule type" value="Genomic_DNA"/>
</dbReference>
<dbReference type="AlphaFoldDB" id="A0A8J4D3H9"/>
<evidence type="ECO:0000313" key="2">
    <source>
        <dbReference type="EMBL" id="GIM12027.1"/>
    </source>
</evidence>
<reference evidence="1" key="1">
    <citation type="journal article" date="2021" name="Proc. Natl. Acad. Sci. U.S.A.">
        <title>Three genomes in the algal genus Volvox reveal the fate of a haploid sex-determining region after a transition to homothallism.</title>
        <authorList>
            <person name="Yamamoto K."/>
            <person name="Hamaji T."/>
            <person name="Kawai-Toyooka H."/>
            <person name="Matsuzaki R."/>
            <person name="Takahashi F."/>
            <person name="Nishimura Y."/>
            <person name="Kawachi M."/>
            <person name="Noguchi H."/>
            <person name="Minakuchi Y."/>
            <person name="Umen J.G."/>
            <person name="Toyoda A."/>
            <person name="Nozaki H."/>
        </authorList>
    </citation>
    <scope>NUCLEOTIDE SEQUENCE</scope>
    <source>
        <strain evidence="2">NIES-3785</strain>
        <strain evidence="1">NIES-3786</strain>
    </source>
</reference>
<keyword evidence="3" id="KW-1185">Reference proteome</keyword>
<evidence type="ECO:0000313" key="1">
    <source>
        <dbReference type="EMBL" id="GIL92983.1"/>
    </source>
</evidence>
<sequence>MNISNVYYLYLQHGRFCSDVVKSLTNGIKELFASSNDSNDRIGEFTSTCSSSGSSVLLVFVCTSVPNSALHAIPQSEVDSMIWKWWNEYYLSKYCGYRIMMKARITSAYGCLSSVEHCSTMICEFWRDPYDPPAAGDPHSTYG</sequence>
<evidence type="ECO:0000313" key="3">
    <source>
        <dbReference type="Proteomes" id="UP000747110"/>
    </source>
</evidence>
<comment type="caution">
    <text evidence="1">The sequence shown here is derived from an EMBL/GenBank/DDBJ whole genome shotgun (WGS) entry which is preliminary data.</text>
</comment>
<dbReference type="EMBL" id="BNCQ01000041">
    <property type="protein sequence ID" value="GIM12027.1"/>
    <property type="molecule type" value="Genomic_DNA"/>
</dbReference>
<proteinExistence type="predicted"/>
<accession>A0A8J4D3H9</accession>
<gene>
    <name evidence="1" type="ORF">Vretifemale_20455</name>
    <name evidence="2" type="ORF">Vretimale_15481</name>
</gene>
<dbReference type="Proteomes" id="UP000722791">
    <property type="component" value="Unassembled WGS sequence"/>
</dbReference>
<dbReference type="Proteomes" id="UP000747110">
    <property type="component" value="Unassembled WGS sequence"/>
</dbReference>
<organism evidence="1 3">
    <name type="scientific">Volvox reticuliferus</name>
    <dbReference type="NCBI Taxonomy" id="1737510"/>
    <lineage>
        <taxon>Eukaryota</taxon>
        <taxon>Viridiplantae</taxon>
        <taxon>Chlorophyta</taxon>
        <taxon>core chlorophytes</taxon>
        <taxon>Chlorophyceae</taxon>
        <taxon>CS clade</taxon>
        <taxon>Chlamydomonadales</taxon>
        <taxon>Volvocaceae</taxon>
        <taxon>Volvox</taxon>
    </lineage>
</organism>
<protein>
    <submittedName>
        <fullName evidence="1">Uncharacterized protein</fullName>
    </submittedName>
</protein>